<dbReference type="AlphaFoldDB" id="A0A1T4K552"/>
<dbReference type="RefSeq" id="WP_159443680.1">
    <property type="nucleotide sequence ID" value="NZ_FUWY01000001.1"/>
</dbReference>
<feature type="transmembrane region" description="Helical" evidence="1">
    <location>
        <begin position="228"/>
        <end position="246"/>
    </location>
</feature>
<reference evidence="3" key="1">
    <citation type="submission" date="2017-02" db="EMBL/GenBank/DDBJ databases">
        <authorList>
            <person name="Varghese N."/>
            <person name="Submissions S."/>
        </authorList>
    </citation>
    <scope>NUCLEOTIDE SEQUENCE [LARGE SCALE GENOMIC DNA]</scope>
    <source>
        <strain evidence="3">ATCC 25662</strain>
    </source>
</reference>
<name>A0A1T4K552_9FIRM</name>
<feature type="transmembrane region" description="Helical" evidence="1">
    <location>
        <begin position="134"/>
        <end position="155"/>
    </location>
</feature>
<organism evidence="2 3">
    <name type="scientific">Anaerorhabdus furcosa</name>
    <dbReference type="NCBI Taxonomy" id="118967"/>
    <lineage>
        <taxon>Bacteria</taxon>
        <taxon>Bacillati</taxon>
        <taxon>Bacillota</taxon>
        <taxon>Erysipelotrichia</taxon>
        <taxon>Erysipelotrichales</taxon>
        <taxon>Erysipelotrichaceae</taxon>
        <taxon>Anaerorhabdus</taxon>
    </lineage>
</organism>
<evidence type="ECO:0008006" key="4">
    <source>
        <dbReference type="Google" id="ProtNLM"/>
    </source>
</evidence>
<dbReference type="STRING" id="118967.SAMN02745191_0310"/>
<protein>
    <recommendedName>
        <fullName evidence="4">DUF3169 family protein</fullName>
    </recommendedName>
</protein>
<evidence type="ECO:0000313" key="2">
    <source>
        <dbReference type="EMBL" id="SJZ37445.1"/>
    </source>
</evidence>
<feature type="transmembrane region" description="Helical" evidence="1">
    <location>
        <begin position="45"/>
        <end position="67"/>
    </location>
</feature>
<feature type="transmembrane region" description="Helical" evidence="1">
    <location>
        <begin position="102"/>
        <end position="122"/>
    </location>
</feature>
<evidence type="ECO:0000256" key="1">
    <source>
        <dbReference type="SAM" id="Phobius"/>
    </source>
</evidence>
<dbReference type="Pfam" id="PF11368">
    <property type="entry name" value="DUF3169"/>
    <property type="match status" value="1"/>
</dbReference>
<feature type="transmembrane region" description="Helical" evidence="1">
    <location>
        <begin position="201"/>
        <end position="222"/>
    </location>
</feature>
<keyword evidence="3" id="KW-1185">Reference proteome</keyword>
<dbReference type="EMBL" id="FUWY01000001">
    <property type="protein sequence ID" value="SJZ37445.1"/>
    <property type="molecule type" value="Genomic_DNA"/>
</dbReference>
<proteinExistence type="predicted"/>
<accession>A0A1T4K552</accession>
<feature type="transmembrane region" description="Helical" evidence="1">
    <location>
        <begin position="12"/>
        <end position="33"/>
    </location>
</feature>
<dbReference type="InterPro" id="IPR021509">
    <property type="entry name" value="DUF3169"/>
</dbReference>
<keyword evidence="1" id="KW-0812">Transmembrane</keyword>
<sequence>MNNRKKSFYRYMIITAISAFIGGAGGFIAMISRHLNWNFGWILKLLPTIICTLLLSTLLIIMVLTILKYFKAKKLVNLSNDEDEEIYLLADKELSMVSSLNAVGSVLGMVMMGLVIPMMSYWERNDSSLMGTYSIVLGMTTVIIFIIYIIASTCLQVKTVDLIKKIYPEKKGYALEKKFETVWLESADENEKRIIGEASYYSYRLTQKVLSYVMVVALFIGMFQPDSYVFVILIGIGWLTQTISYLKKVRDLEFKKK</sequence>
<dbReference type="Proteomes" id="UP000243297">
    <property type="component" value="Unassembled WGS sequence"/>
</dbReference>
<keyword evidence="1" id="KW-1133">Transmembrane helix</keyword>
<keyword evidence="1" id="KW-0472">Membrane</keyword>
<gene>
    <name evidence="2" type="ORF">SAMN02745191_0310</name>
</gene>
<evidence type="ECO:0000313" key="3">
    <source>
        <dbReference type="Proteomes" id="UP000243297"/>
    </source>
</evidence>